<sequence length="203" mass="22926">MELLLITQVLLSWLFSGAFSLTKETFEKNPINSCPDVTLKEDAGTITSPFYPRTYSSHLSCTWHIEGNAGDIITLRFDDLDIEESCCCETKPCCYMNWLKIGTSTNGTEKKLCGKITPTYRTILTNTNKLWIKFHVSFFKEGGRGFLMHYKKVPSSSLICKTNDFKCGNTHQCVPANVRCNGFPDCGDGSDEHLCANRCSRRY</sequence>
<dbReference type="PANTHER" id="PTHR24255:SF31">
    <property type="entry name" value="CUBILIN-LIKE PROTEIN"/>
    <property type="match status" value="1"/>
</dbReference>
<reference evidence="6 7" key="1">
    <citation type="journal article" date="2022" name="Nat. Ecol. Evol.">
        <title>A masculinizing supergene underlies an exaggerated male reproductive morph in a spider.</title>
        <authorList>
            <person name="Hendrickx F."/>
            <person name="De Corte Z."/>
            <person name="Sonet G."/>
            <person name="Van Belleghem S.M."/>
            <person name="Kostlbacher S."/>
            <person name="Vangestel C."/>
        </authorList>
    </citation>
    <scope>NUCLEOTIDE SEQUENCE [LARGE SCALE GENOMIC DNA]</scope>
    <source>
        <strain evidence="6">W744_W776</strain>
    </source>
</reference>
<evidence type="ECO:0000256" key="3">
    <source>
        <dbReference type="PROSITE-ProRule" id="PRU00124"/>
    </source>
</evidence>
<dbReference type="InterPro" id="IPR002172">
    <property type="entry name" value="LDrepeatLR_classA_rpt"/>
</dbReference>
<dbReference type="InterPro" id="IPR035914">
    <property type="entry name" value="Sperma_CUB_dom_sf"/>
</dbReference>
<dbReference type="PROSITE" id="PS01209">
    <property type="entry name" value="LDLRA_1"/>
    <property type="match status" value="1"/>
</dbReference>
<dbReference type="CDD" id="cd00112">
    <property type="entry name" value="LDLa"/>
    <property type="match status" value="1"/>
</dbReference>
<dbReference type="Gene3D" id="2.60.120.290">
    <property type="entry name" value="Spermadhesin, CUB domain"/>
    <property type="match status" value="1"/>
</dbReference>
<dbReference type="SUPFAM" id="SSF49854">
    <property type="entry name" value="Spermadhesin, CUB domain"/>
    <property type="match status" value="1"/>
</dbReference>
<feature type="chain" id="PRO_5043338916" description="CUB domain-containing protein" evidence="4">
    <location>
        <begin position="21"/>
        <end position="203"/>
    </location>
</feature>
<name>A0AAV6UTW7_9ARAC</name>
<protein>
    <recommendedName>
        <fullName evidence="5">CUB domain-containing protein</fullName>
    </recommendedName>
</protein>
<dbReference type="Gene3D" id="4.10.400.10">
    <property type="entry name" value="Low-density Lipoprotein Receptor"/>
    <property type="match status" value="1"/>
</dbReference>
<accession>A0AAV6UTW7</accession>
<keyword evidence="1 3" id="KW-1015">Disulfide bond</keyword>
<dbReference type="Pfam" id="PF00057">
    <property type="entry name" value="Ldl_recept_a"/>
    <property type="match status" value="1"/>
</dbReference>
<keyword evidence="4" id="KW-0732">Signal</keyword>
<dbReference type="SMART" id="SM00042">
    <property type="entry name" value="CUB"/>
    <property type="match status" value="1"/>
</dbReference>
<feature type="disulfide bond" evidence="2">
    <location>
        <begin position="34"/>
        <end position="61"/>
    </location>
</feature>
<gene>
    <name evidence="6" type="ORF">JTE90_020667</name>
</gene>
<feature type="domain" description="CUB" evidence="5">
    <location>
        <begin position="34"/>
        <end position="153"/>
    </location>
</feature>
<evidence type="ECO:0000256" key="2">
    <source>
        <dbReference type="PROSITE-ProRule" id="PRU00059"/>
    </source>
</evidence>
<dbReference type="InterPro" id="IPR036055">
    <property type="entry name" value="LDL_receptor-like_sf"/>
</dbReference>
<dbReference type="SUPFAM" id="SSF57424">
    <property type="entry name" value="LDL receptor-like module"/>
    <property type="match status" value="1"/>
</dbReference>
<keyword evidence="7" id="KW-1185">Reference proteome</keyword>
<dbReference type="InterPro" id="IPR000859">
    <property type="entry name" value="CUB_dom"/>
</dbReference>
<organism evidence="6 7">
    <name type="scientific">Oedothorax gibbosus</name>
    <dbReference type="NCBI Taxonomy" id="931172"/>
    <lineage>
        <taxon>Eukaryota</taxon>
        <taxon>Metazoa</taxon>
        <taxon>Ecdysozoa</taxon>
        <taxon>Arthropoda</taxon>
        <taxon>Chelicerata</taxon>
        <taxon>Arachnida</taxon>
        <taxon>Araneae</taxon>
        <taxon>Araneomorphae</taxon>
        <taxon>Entelegynae</taxon>
        <taxon>Araneoidea</taxon>
        <taxon>Linyphiidae</taxon>
        <taxon>Erigoninae</taxon>
        <taxon>Oedothorax</taxon>
    </lineage>
</organism>
<evidence type="ECO:0000313" key="6">
    <source>
        <dbReference type="EMBL" id="KAG8187239.1"/>
    </source>
</evidence>
<feature type="disulfide bond" evidence="3">
    <location>
        <begin position="180"/>
        <end position="195"/>
    </location>
</feature>
<dbReference type="InterPro" id="IPR023415">
    <property type="entry name" value="LDLR_class-A_CS"/>
</dbReference>
<dbReference type="CDD" id="cd00041">
    <property type="entry name" value="CUB"/>
    <property type="match status" value="1"/>
</dbReference>
<dbReference type="GO" id="GO:0005615">
    <property type="term" value="C:extracellular space"/>
    <property type="evidence" value="ECO:0007669"/>
    <property type="project" value="TreeGrafter"/>
</dbReference>
<evidence type="ECO:0000256" key="4">
    <source>
        <dbReference type="SAM" id="SignalP"/>
    </source>
</evidence>
<dbReference type="Pfam" id="PF00431">
    <property type="entry name" value="CUB"/>
    <property type="match status" value="1"/>
</dbReference>
<dbReference type="PANTHER" id="PTHR24255">
    <property type="entry name" value="COMPLEMENT COMPONENT 1, S SUBCOMPONENT-RELATED"/>
    <property type="match status" value="1"/>
</dbReference>
<dbReference type="PROSITE" id="PS01180">
    <property type="entry name" value="CUB"/>
    <property type="match status" value="1"/>
</dbReference>
<feature type="signal peptide" evidence="4">
    <location>
        <begin position="1"/>
        <end position="20"/>
    </location>
</feature>
<comment type="caution">
    <text evidence="3">Lacks conserved residue(s) required for the propagation of feature annotation.</text>
</comment>
<dbReference type="SMART" id="SM00192">
    <property type="entry name" value="LDLa"/>
    <property type="match status" value="1"/>
</dbReference>
<evidence type="ECO:0000259" key="5">
    <source>
        <dbReference type="PROSITE" id="PS01180"/>
    </source>
</evidence>
<comment type="caution">
    <text evidence="6">The sequence shown here is derived from an EMBL/GenBank/DDBJ whole genome shotgun (WGS) entry which is preliminary data.</text>
</comment>
<dbReference type="EMBL" id="JAFNEN010000276">
    <property type="protein sequence ID" value="KAG8187239.1"/>
    <property type="molecule type" value="Genomic_DNA"/>
</dbReference>
<dbReference type="GO" id="GO:0004252">
    <property type="term" value="F:serine-type endopeptidase activity"/>
    <property type="evidence" value="ECO:0007669"/>
    <property type="project" value="TreeGrafter"/>
</dbReference>
<dbReference type="Proteomes" id="UP000827092">
    <property type="component" value="Unassembled WGS sequence"/>
</dbReference>
<dbReference type="PROSITE" id="PS50068">
    <property type="entry name" value="LDLRA_2"/>
    <property type="match status" value="1"/>
</dbReference>
<evidence type="ECO:0000313" key="7">
    <source>
        <dbReference type="Proteomes" id="UP000827092"/>
    </source>
</evidence>
<dbReference type="AlphaFoldDB" id="A0AAV6UTW7"/>
<evidence type="ECO:0000256" key="1">
    <source>
        <dbReference type="ARBA" id="ARBA00023157"/>
    </source>
</evidence>
<proteinExistence type="predicted"/>